<dbReference type="OMA" id="HYWKIEA"/>
<dbReference type="EMBL" id="AANNSE010000001">
    <property type="protein sequence ID" value="EDP6814232.1"/>
    <property type="molecule type" value="Genomic_DNA"/>
</dbReference>
<evidence type="ECO:0000313" key="2">
    <source>
        <dbReference type="Proteomes" id="UP000471322"/>
    </source>
</evidence>
<comment type="caution">
    <text evidence="1">The sequence shown here is derived from an EMBL/GenBank/DDBJ whole genome shotgun (WGS) entry which is preliminary data.</text>
</comment>
<reference evidence="1 2" key="1">
    <citation type="submission" date="2019-11" db="EMBL/GenBank/DDBJ databases">
        <authorList>
            <consortium name="PulseNet: The National Subtyping Network for Foodborne Disease Surveillance"/>
            <person name="Tarr C.L."/>
            <person name="Trees E."/>
            <person name="Katz L.S."/>
            <person name="Carleton-Romer H.A."/>
            <person name="Stroika S."/>
            <person name="Kucerova Z."/>
            <person name="Roache K.F."/>
            <person name="Sabol A.L."/>
            <person name="Besser J."/>
            <person name="Gerner-Smidt P."/>
        </authorList>
    </citation>
    <scope>NUCLEOTIDE SEQUENCE [LARGE SCALE GENOMIC DNA]</scope>
    <source>
        <strain evidence="1 2">PNUSAC013627</strain>
    </source>
</reference>
<sequence length="118" mass="14165">MLQMMKDFLDQRNLIEKHLEEIKQQLSKMLKEFLSIRNDLSFSNGCNSLEEEIRHYWKIEAWLDVELKRICIKLIDTRVSYNSFDFENVKVLLAHTLSYEEQKAIIKSLNLETNIKKD</sequence>
<name>A0A5L4WP89_CAMLA</name>
<dbReference type="Proteomes" id="UP000471322">
    <property type="component" value="Unassembled WGS sequence"/>
</dbReference>
<gene>
    <name evidence="1" type="ORF">GL567_01385</name>
</gene>
<protein>
    <submittedName>
        <fullName evidence="1">Uncharacterized protein</fullName>
    </submittedName>
</protein>
<dbReference type="AlphaFoldDB" id="A0A5L4WP89"/>
<dbReference type="RefSeq" id="WP_012661535.1">
    <property type="nucleotide sequence ID" value="NZ_CP011372.1"/>
</dbReference>
<organism evidence="1 2">
    <name type="scientific">Campylobacter lari</name>
    <dbReference type="NCBI Taxonomy" id="201"/>
    <lineage>
        <taxon>Bacteria</taxon>
        <taxon>Pseudomonadati</taxon>
        <taxon>Campylobacterota</taxon>
        <taxon>Epsilonproteobacteria</taxon>
        <taxon>Campylobacterales</taxon>
        <taxon>Campylobacteraceae</taxon>
        <taxon>Campylobacter</taxon>
    </lineage>
</organism>
<proteinExistence type="predicted"/>
<accession>A0A5L4WP89</accession>
<evidence type="ECO:0000313" key="1">
    <source>
        <dbReference type="EMBL" id="EDP6814232.1"/>
    </source>
</evidence>